<dbReference type="eggNOG" id="KOG1432">
    <property type="taxonomic scope" value="Eukaryota"/>
</dbReference>
<keyword evidence="2" id="KW-1133">Transmembrane helix</keyword>
<dbReference type="InterPro" id="IPR004843">
    <property type="entry name" value="Calcineurin-like_PHP"/>
</dbReference>
<keyword evidence="2" id="KW-0472">Membrane</keyword>
<keyword evidence="6" id="KW-1185">Reference proteome</keyword>
<dbReference type="HOGENOM" id="CLU_019692_4_2_1"/>
<feature type="compositionally biased region" description="Basic and acidic residues" evidence="1">
    <location>
        <begin position="210"/>
        <end position="232"/>
    </location>
</feature>
<dbReference type="Gene3D" id="3.60.21.10">
    <property type="match status" value="1"/>
</dbReference>
<reference evidence="4" key="1">
    <citation type="submission" date="2011-10" db="EMBL/GenBank/DDBJ databases">
        <authorList>
            <person name="Genoscope - CEA"/>
        </authorList>
    </citation>
    <scope>NUCLEOTIDE SEQUENCE</scope>
    <source>
        <strain evidence="4">CBS 7064</strain>
    </source>
</reference>
<dbReference type="AlphaFoldDB" id="G8YV56"/>
<dbReference type="STRING" id="559304.G8YV56"/>
<feature type="region of interest" description="Disordered" evidence="1">
    <location>
        <begin position="195"/>
        <end position="271"/>
    </location>
</feature>
<feature type="domain" description="Calcineurin-like phosphoesterase" evidence="3">
    <location>
        <begin position="370"/>
        <end position="616"/>
    </location>
</feature>
<reference evidence="6" key="2">
    <citation type="journal article" date="2012" name="G3 (Bethesda)">
        <title>Pichia sorbitophila, an interspecies yeast hybrid reveals early steps of genome resolution following polyploidization.</title>
        <authorList>
            <person name="Leh Louis V."/>
            <person name="Despons L."/>
            <person name="Friedrich A."/>
            <person name="Martin T."/>
            <person name="Durrens P."/>
            <person name="Casaregola S."/>
            <person name="Neuveglise C."/>
            <person name="Fairhead C."/>
            <person name="Marck C."/>
            <person name="Cruz J.A."/>
            <person name="Straub M.L."/>
            <person name="Kugler V."/>
            <person name="Sacerdot C."/>
            <person name="Uzunov Z."/>
            <person name="Thierry A."/>
            <person name="Weiss S."/>
            <person name="Bleykasten C."/>
            <person name="De Montigny J."/>
            <person name="Jacques N."/>
            <person name="Jung P."/>
            <person name="Lemaire M."/>
            <person name="Mallet S."/>
            <person name="Morel G."/>
            <person name="Richard G.F."/>
            <person name="Sarkar A."/>
            <person name="Savel G."/>
            <person name="Schacherer J."/>
            <person name="Seret M.L."/>
            <person name="Talla E."/>
            <person name="Samson G."/>
            <person name="Jubin C."/>
            <person name="Poulain J."/>
            <person name="Vacherie B."/>
            <person name="Barbe V."/>
            <person name="Pelletier E."/>
            <person name="Sherman D.J."/>
            <person name="Westhof E."/>
            <person name="Weissenbach J."/>
            <person name="Baret P.V."/>
            <person name="Wincker P."/>
            <person name="Gaillardin C."/>
            <person name="Dujon B."/>
            <person name="Souciet J.L."/>
        </authorList>
    </citation>
    <scope>NUCLEOTIDE SEQUENCE [LARGE SCALE GENOMIC DNA]</scope>
    <source>
        <strain evidence="6">ATCC MYA-4447 / BCRC 22081 / CBS 7064 / NBRC 10061 / NRRL Y-12695</strain>
    </source>
</reference>
<evidence type="ECO:0000259" key="3">
    <source>
        <dbReference type="Pfam" id="PF00149"/>
    </source>
</evidence>
<dbReference type="PANTHER" id="PTHR32440:SF0">
    <property type="entry name" value="PHOSPHATASE DCR2-RELATED"/>
    <property type="match status" value="1"/>
</dbReference>
<evidence type="ECO:0000313" key="4">
    <source>
        <dbReference type="EMBL" id="CCE72739.1"/>
    </source>
</evidence>
<dbReference type="PANTHER" id="PTHR32440">
    <property type="entry name" value="PHOSPHATASE DCR2-RELATED-RELATED"/>
    <property type="match status" value="1"/>
</dbReference>
<gene>
    <name evidence="4" type="primary">Piso0_000333</name>
    <name evidence="4" type="ORF">GNLVRS01_PISO0A07040g</name>
    <name evidence="5" type="ORF">GNLVRS01_PISO0B07107g</name>
</gene>
<accession>G8YV56</accession>
<keyword evidence="2" id="KW-0812">Transmembrane</keyword>
<dbReference type="GO" id="GO:0004721">
    <property type="term" value="F:phosphoprotein phosphatase activity"/>
    <property type="evidence" value="ECO:0007669"/>
    <property type="project" value="TreeGrafter"/>
</dbReference>
<dbReference type="Proteomes" id="UP000005222">
    <property type="component" value="Chromosome B"/>
</dbReference>
<protein>
    <submittedName>
        <fullName evidence="4">Piso0_000333 protein</fullName>
    </submittedName>
</protein>
<dbReference type="Proteomes" id="UP000005222">
    <property type="component" value="Chromosome A"/>
</dbReference>
<dbReference type="SUPFAM" id="SSF56300">
    <property type="entry name" value="Metallo-dependent phosphatases"/>
    <property type="match status" value="1"/>
</dbReference>
<dbReference type="GO" id="GO:0005737">
    <property type="term" value="C:cytoplasm"/>
    <property type="evidence" value="ECO:0007669"/>
    <property type="project" value="TreeGrafter"/>
</dbReference>
<evidence type="ECO:0000256" key="1">
    <source>
        <dbReference type="SAM" id="MobiDB-lite"/>
    </source>
</evidence>
<dbReference type="InterPro" id="IPR029052">
    <property type="entry name" value="Metallo-depent_PP-like"/>
</dbReference>
<feature type="compositionally biased region" description="Basic and acidic residues" evidence="1">
    <location>
        <begin position="260"/>
        <end position="271"/>
    </location>
</feature>
<name>G8YV56_PICSO</name>
<dbReference type="CDD" id="cd07383">
    <property type="entry name" value="MPP_Dcr2"/>
    <property type="match status" value="1"/>
</dbReference>
<dbReference type="OrthoDB" id="783096at2759"/>
<organism evidence="4 6">
    <name type="scientific">Pichia sorbitophila (strain ATCC MYA-4447 / BCRC 22081 / CBS 7064 / NBRC 10061 / NRRL Y-12695)</name>
    <name type="common">Hybrid yeast</name>
    <dbReference type="NCBI Taxonomy" id="559304"/>
    <lineage>
        <taxon>Eukaryota</taxon>
        <taxon>Fungi</taxon>
        <taxon>Dikarya</taxon>
        <taxon>Ascomycota</taxon>
        <taxon>Saccharomycotina</taxon>
        <taxon>Pichiomycetes</taxon>
        <taxon>Debaryomycetaceae</taxon>
        <taxon>Millerozyma</taxon>
    </lineage>
</organism>
<evidence type="ECO:0000313" key="6">
    <source>
        <dbReference type="Proteomes" id="UP000005222"/>
    </source>
</evidence>
<feature type="compositionally biased region" description="Basic and acidic residues" evidence="1">
    <location>
        <begin position="240"/>
        <end position="251"/>
    </location>
</feature>
<dbReference type="EMBL" id="FO082058">
    <property type="protein sequence ID" value="CCE73300.1"/>
    <property type="molecule type" value="Genomic_DNA"/>
</dbReference>
<feature type="transmembrane region" description="Helical" evidence="2">
    <location>
        <begin position="12"/>
        <end position="29"/>
    </location>
</feature>
<evidence type="ECO:0000313" key="5">
    <source>
        <dbReference type="EMBL" id="CCE73300.1"/>
    </source>
</evidence>
<proteinExistence type="predicted"/>
<dbReference type="InParanoid" id="G8YV56"/>
<sequence length="699" mass="79396">MLRFPKKWIRQITYAITFFFILSILLLVANKHEVIELPENFIPSFFQPKSDIYIIDLAVKGCLKLTRSSDTCGVISSNEGEFDEFNDIAEWVRLDKDLKLGSSWYNPLFLSYKKVSTENIRKKEAAPGNGEESPSLKSRDLKYDFQNKVIVDIAIYEPGEDSKIQGNEKKFPLKVIKDIHATRVYNDDFHAELVEKEGRKQSSGHALTLDQDKTTRNRYAKEDVEAKEKHNEASQFNNKRGNEKKSRREDSSDGSSSDAHPGETNRHDLKLEYAIPTKEQLEERRWKYKGYGIWVRYGNPGPDIITGIDVLFGKDAVEPRPNWELMTRSPLQFSKSSSSIPAYLTLRRGAKVDYKQKYNPTLKFNKDGTFKILQVADLHFSTGVGKCRDRVSSDQKKKCEADPITLEFLEKVLDIEKPDFVVMTGDQVFGDDAPDAETAIFKSVHPFIKRKIPFAVTLGNHDDEGSLTRSEVMSVFQELPYSFSSRGSEDVPGFGNYALTIEGASTSKKAAVFYFLDTHKYSLIPKVSKGYDWVKESQLKYLEKLSADLRTSLQKYTHLPLSMAFFHIPLPEFRNLNQPFIGEAREGVTAPGYNSGTRTLLGKLGVDVISVGHDHCNDYCLLDSQKVDSDNENKMWLCYGGGVGEGGYGGYNSYIRRLRVFSLDTNKGEIKSWKRKQDNPEQDFDHQTLVSGGQVVNFA</sequence>
<dbReference type="EMBL" id="FO082059">
    <property type="protein sequence ID" value="CCE72739.1"/>
    <property type="molecule type" value="Genomic_DNA"/>
</dbReference>
<dbReference type="OMA" id="GDQIFGD"/>
<dbReference type="Pfam" id="PF00149">
    <property type="entry name" value="Metallophos"/>
    <property type="match status" value="1"/>
</dbReference>
<dbReference type="FunCoup" id="G8YV56">
    <property type="interactions" value="95"/>
</dbReference>
<evidence type="ECO:0000256" key="2">
    <source>
        <dbReference type="SAM" id="Phobius"/>
    </source>
</evidence>